<evidence type="ECO:0000256" key="5">
    <source>
        <dbReference type="ARBA" id="ARBA00022827"/>
    </source>
</evidence>
<comment type="similarity">
    <text evidence="2">Belongs to the ferredoxin--NADP reductase type 1 family.</text>
</comment>
<sequence>MPPMRPYYVAIVGSGPSGYFAAASLLKFAASGDRDVYVDMLEMLPTPWGLVRSGVAPDHPKIKSISAQFEKAALDPRFRFFGNIVVGEHVQPAELAERYDAVVYATGAQSDRSLGIPGEDLAGSVSAVDFVGWYNAHPNFKDMVPDLSSGRAVVIGNGNVALDVARMLVSDPAALATTDIADHALQSLQARGVEEVLVIGRRGPLQAPFTTLELRELGMLDSLGDVDVIVDPADLADITDEDLEAASKTVRNNIKVLRGYAERPPNGAKRRIVFRFRTSPIEIKSADGQAGSVASVVLGRNDLITDDDGWVAAKDTGEREEVSAHLVVRAVGYRGLPTPGLPFDERAATIPHVDGRVAGSRNEYVVGWIKRGPTGVIGSNKSDSQDTVNTLLEDLSAAELVEFEADHADRLAQWLLERQPKVVTDDHWKLIDEHERAMGEETGRPRVKLTSVAEMLRVGRG</sequence>
<dbReference type="InterPro" id="IPR023753">
    <property type="entry name" value="FAD/NAD-binding_dom"/>
</dbReference>
<evidence type="ECO:0000256" key="2">
    <source>
        <dbReference type="ARBA" id="ARBA00008312"/>
    </source>
</evidence>
<keyword evidence="7" id="KW-0560">Oxidoreductase</keyword>
<evidence type="ECO:0000256" key="7">
    <source>
        <dbReference type="ARBA" id="ARBA00023002"/>
    </source>
</evidence>
<dbReference type="EMBL" id="BPRH01003639">
    <property type="protein sequence ID" value="GJF10124.1"/>
    <property type="molecule type" value="Genomic_DNA"/>
</dbReference>
<accession>A0ABQ4V6L4</accession>
<evidence type="ECO:0000256" key="6">
    <source>
        <dbReference type="ARBA" id="ARBA00022857"/>
    </source>
</evidence>
<name>A0ABQ4V6L4_9MYCO</name>
<evidence type="ECO:0000256" key="4">
    <source>
        <dbReference type="ARBA" id="ARBA00022630"/>
    </source>
</evidence>
<evidence type="ECO:0000256" key="3">
    <source>
        <dbReference type="ARBA" id="ARBA00013223"/>
    </source>
</evidence>
<feature type="domain" description="FAD/NAD(P)-binding" evidence="9">
    <location>
        <begin position="9"/>
        <end position="169"/>
    </location>
</feature>
<dbReference type="PRINTS" id="PR00419">
    <property type="entry name" value="ADXRDTASE"/>
</dbReference>
<dbReference type="InterPro" id="IPR036188">
    <property type="entry name" value="FAD/NAD-bd_sf"/>
</dbReference>
<comment type="caution">
    <text evidence="10">The sequence shown here is derived from an EMBL/GenBank/DDBJ whole genome shotgun (WGS) entry which is preliminary data.</text>
</comment>
<dbReference type="PANTHER" id="PTHR48467:SF1">
    <property type="entry name" value="GLUTAMATE SYNTHASE 1 [NADH], CHLOROPLASTIC-LIKE"/>
    <property type="match status" value="1"/>
</dbReference>
<dbReference type="Gene3D" id="3.40.50.720">
    <property type="entry name" value="NAD(P)-binding Rossmann-like Domain"/>
    <property type="match status" value="1"/>
</dbReference>
<dbReference type="PIRSF" id="PIRSF000362">
    <property type="entry name" value="FNR"/>
    <property type="match status" value="1"/>
</dbReference>
<dbReference type="InterPro" id="IPR055275">
    <property type="entry name" value="Ferredox_Rdtase"/>
</dbReference>
<reference evidence="10 11" key="1">
    <citation type="submission" date="2021-08" db="EMBL/GenBank/DDBJ databases">
        <title>Draft genome sequence of Mycolicibacterium sp. NGTWS1702 strain.</title>
        <authorList>
            <person name="Matsumoto M."/>
            <person name="Tang B.C.C."/>
            <person name="Machida Y."/>
            <person name="Matoyama H."/>
            <person name="Kishihara T."/>
            <person name="Sato S."/>
            <person name="Kondo I."/>
            <person name="Sano M."/>
            <person name="Kato G."/>
        </authorList>
    </citation>
    <scope>NUCLEOTIDE SEQUENCE [LARGE SCALE GENOMIC DNA]</scope>
    <source>
        <strain evidence="10 11">NGTWSNA01</strain>
    </source>
</reference>
<comment type="catalytic activity">
    <reaction evidence="8">
        <text>2 reduced [2Fe-2S]-[ferredoxin] + NADP(+) + H(+) = 2 oxidized [2Fe-2S]-[ferredoxin] + NADPH</text>
        <dbReference type="Rhea" id="RHEA:20125"/>
        <dbReference type="Rhea" id="RHEA-COMP:10000"/>
        <dbReference type="Rhea" id="RHEA-COMP:10001"/>
        <dbReference type="ChEBI" id="CHEBI:15378"/>
        <dbReference type="ChEBI" id="CHEBI:33737"/>
        <dbReference type="ChEBI" id="CHEBI:33738"/>
        <dbReference type="ChEBI" id="CHEBI:57783"/>
        <dbReference type="ChEBI" id="CHEBI:58349"/>
        <dbReference type="EC" id="1.18.1.2"/>
    </reaction>
</comment>
<organism evidence="10 11">
    <name type="scientific">Mycolicibacterium cyprinidarum</name>
    <dbReference type="NCBI Taxonomy" id="2860311"/>
    <lineage>
        <taxon>Bacteria</taxon>
        <taxon>Bacillati</taxon>
        <taxon>Actinomycetota</taxon>
        <taxon>Actinomycetes</taxon>
        <taxon>Mycobacteriales</taxon>
        <taxon>Mycobacteriaceae</taxon>
        <taxon>Mycolicibacterium</taxon>
    </lineage>
</organism>
<keyword evidence="4" id="KW-0285">Flavoprotein</keyword>
<dbReference type="Proteomes" id="UP001060504">
    <property type="component" value="Unassembled WGS sequence"/>
</dbReference>
<evidence type="ECO:0000313" key="11">
    <source>
        <dbReference type="Proteomes" id="UP001060504"/>
    </source>
</evidence>
<dbReference type="Pfam" id="PF07992">
    <property type="entry name" value="Pyr_redox_2"/>
    <property type="match status" value="1"/>
</dbReference>
<comment type="cofactor">
    <cofactor evidence="1">
        <name>FAD</name>
        <dbReference type="ChEBI" id="CHEBI:57692"/>
    </cofactor>
</comment>
<dbReference type="PANTHER" id="PTHR48467">
    <property type="entry name" value="GLUTAMATE SYNTHASE 1 [NADH], CHLOROPLASTIC-LIKE"/>
    <property type="match status" value="1"/>
</dbReference>
<evidence type="ECO:0000256" key="8">
    <source>
        <dbReference type="ARBA" id="ARBA00047776"/>
    </source>
</evidence>
<protein>
    <recommendedName>
        <fullName evidence="3">ferredoxin--NADP(+) reductase</fullName>
        <ecNumber evidence="3">1.18.1.2</ecNumber>
    </recommendedName>
</protein>
<keyword evidence="6" id="KW-0521">NADP</keyword>
<proteinExistence type="inferred from homology"/>
<gene>
    <name evidence="10" type="primary">fprA</name>
    <name evidence="10" type="ORF">NGTWS1702_34720</name>
</gene>
<dbReference type="EC" id="1.18.1.2" evidence="3"/>
<evidence type="ECO:0000259" key="9">
    <source>
        <dbReference type="Pfam" id="PF07992"/>
    </source>
</evidence>
<dbReference type="SUPFAM" id="SSF51971">
    <property type="entry name" value="Nucleotide-binding domain"/>
    <property type="match status" value="2"/>
</dbReference>
<dbReference type="InterPro" id="IPR021163">
    <property type="entry name" value="Ferredox_Rdtase_adrenod"/>
</dbReference>
<evidence type="ECO:0000313" key="10">
    <source>
        <dbReference type="EMBL" id="GJF10124.1"/>
    </source>
</evidence>
<keyword evidence="5" id="KW-0274">FAD</keyword>
<keyword evidence="11" id="KW-1185">Reference proteome</keyword>
<dbReference type="Gene3D" id="3.50.50.60">
    <property type="entry name" value="FAD/NAD(P)-binding domain"/>
    <property type="match status" value="1"/>
</dbReference>
<evidence type="ECO:0000256" key="1">
    <source>
        <dbReference type="ARBA" id="ARBA00001974"/>
    </source>
</evidence>